<keyword evidence="3" id="KW-0175">Coiled coil</keyword>
<dbReference type="InterPro" id="IPR036157">
    <property type="entry name" value="dUTPase-like_sf"/>
</dbReference>
<gene>
    <name evidence="5" type="ORF">GW579_23430</name>
</gene>
<keyword evidence="4" id="KW-0472">Membrane</keyword>
<dbReference type="Pfam" id="PF22769">
    <property type="entry name" value="DCD"/>
    <property type="match status" value="1"/>
</dbReference>
<keyword evidence="6" id="KW-1185">Reference proteome</keyword>
<dbReference type="GO" id="GO:0006229">
    <property type="term" value="P:dUTP biosynthetic process"/>
    <property type="evidence" value="ECO:0007669"/>
    <property type="project" value="InterPro"/>
</dbReference>
<feature type="transmembrane region" description="Helical" evidence="4">
    <location>
        <begin position="203"/>
        <end position="222"/>
    </location>
</feature>
<organism evidence="5 6">
    <name type="scientific">Rahnella contaminans</name>
    <dbReference type="NCBI Taxonomy" id="2703882"/>
    <lineage>
        <taxon>Bacteria</taxon>
        <taxon>Pseudomonadati</taxon>
        <taxon>Pseudomonadota</taxon>
        <taxon>Gammaproteobacteria</taxon>
        <taxon>Enterobacterales</taxon>
        <taxon>Yersiniaceae</taxon>
        <taxon>Rahnella</taxon>
    </lineage>
</organism>
<dbReference type="RefSeq" id="WP_165062200.1">
    <property type="nucleotide sequence ID" value="NZ_JAADJS010000010.1"/>
</dbReference>
<keyword evidence="4" id="KW-1133">Transmembrane helix</keyword>
<evidence type="ECO:0000256" key="2">
    <source>
        <dbReference type="ARBA" id="ARBA00023080"/>
    </source>
</evidence>
<feature type="coiled-coil region" evidence="3">
    <location>
        <begin position="234"/>
        <end position="268"/>
    </location>
</feature>
<dbReference type="InterPro" id="IPR033704">
    <property type="entry name" value="dUTPase_trimeric"/>
</dbReference>
<dbReference type="Gene3D" id="2.70.40.10">
    <property type="match status" value="1"/>
</dbReference>
<keyword evidence="2" id="KW-0546">Nucleotide metabolism</keyword>
<keyword evidence="1" id="KW-0378">Hydrolase</keyword>
<reference evidence="5 6" key="1">
    <citation type="submission" date="2020-01" db="EMBL/GenBank/DDBJ databases">
        <authorList>
            <person name="Lee S.D."/>
        </authorList>
    </citation>
    <scope>NUCLEOTIDE SEQUENCE [LARGE SCALE GENOMIC DNA]</scope>
    <source>
        <strain evidence="5 6">Lac-M11</strain>
    </source>
</reference>
<evidence type="ECO:0000256" key="3">
    <source>
        <dbReference type="SAM" id="Coils"/>
    </source>
</evidence>
<evidence type="ECO:0000313" key="6">
    <source>
        <dbReference type="Proteomes" id="UP000476696"/>
    </source>
</evidence>
<accession>A0A6M2BBD0</accession>
<evidence type="ECO:0000256" key="4">
    <source>
        <dbReference type="SAM" id="Phobius"/>
    </source>
</evidence>
<comment type="caution">
    <text evidence="5">The sequence shown here is derived from an EMBL/GenBank/DDBJ whole genome shotgun (WGS) entry which is preliminary data.</text>
</comment>
<protein>
    <submittedName>
        <fullName evidence="5">Uncharacterized protein</fullName>
    </submittedName>
</protein>
<proteinExistence type="predicted"/>
<dbReference type="EMBL" id="JAADJS010000010">
    <property type="protein sequence ID" value="NGX90032.1"/>
    <property type="molecule type" value="Genomic_DNA"/>
</dbReference>
<keyword evidence="4" id="KW-0812">Transmembrane</keyword>
<dbReference type="AlphaFoldDB" id="A0A6M2BBD0"/>
<dbReference type="SUPFAM" id="SSF51283">
    <property type="entry name" value="dUTPase-like"/>
    <property type="match status" value="1"/>
</dbReference>
<dbReference type="Proteomes" id="UP000476696">
    <property type="component" value="Unassembled WGS sequence"/>
</dbReference>
<dbReference type="InterPro" id="IPR011962">
    <property type="entry name" value="dCTP_deaminase"/>
</dbReference>
<dbReference type="GO" id="GO:0008829">
    <property type="term" value="F:dCTP deaminase activity"/>
    <property type="evidence" value="ECO:0007669"/>
    <property type="project" value="InterPro"/>
</dbReference>
<reference evidence="5 6" key="2">
    <citation type="submission" date="2020-03" db="EMBL/GenBank/DDBJ databases">
        <title>Rahnella aceri sp. nov., isoated from traditional Jeju Makgeolli.</title>
        <authorList>
            <person name="Kim I.S."/>
            <person name="Jeon D."/>
        </authorList>
    </citation>
    <scope>NUCLEOTIDE SEQUENCE [LARGE SCALE GENOMIC DNA]</scope>
    <source>
        <strain evidence="5 6">Lac-M11</strain>
    </source>
</reference>
<evidence type="ECO:0000256" key="1">
    <source>
        <dbReference type="ARBA" id="ARBA00022801"/>
    </source>
</evidence>
<sequence length="276" mass="30939">MQLDALKTIALGFIRDKNDSPLNPLNYTNKSSIDLTIGEVIYKDKKGNIRPGVGTSLKPQQSMLIISEEIIRVPDDHVAYVFLKNRLSQRGLLALNTGIIDSGYIGPISTLVINFSNVNAEIPSGRSSAEKEFFRVVFHKIDSSASQTSPIQVSTSYTASEYSDYKQKAIKNLENLPKTFLEPTYLKEQIRNEIFDKMSELSLFKLGFMITVIGLIFTLFSVGKDYFFGMQYDLKDTISNQAKYELQIENLNSDVDKLNARIRALELAPNNGDNGS</sequence>
<dbReference type="CDD" id="cd07557">
    <property type="entry name" value="trimeric_dUTPase"/>
    <property type="match status" value="1"/>
</dbReference>
<evidence type="ECO:0000313" key="5">
    <source>
        <dbReference type="EMBL" id="NGX90032.1"/>
    </source>
</evidence>
<name>A0A6M2BBD0_9GAMM</name>